<evidence type="ECO:0000313" key="4">
    <source>
        <dbReference type="Proteomes" id="UP001470230"/>
    </source>
</evidence>
<feature type="region of interest" description="Disordered" evidence="2">
    <location>
        <begin position="194"/>
        <end position="247"/>
    </location>
</feature>
<feature type="compositionally biased region" description="Polar residues" evidence="2">
    <location>
        <begin position="111"/>
        <end position="131"/>
    </location>
</feature>
<proteinExistence type="predicted"/>
<evidence type="ECO:0000313" key="3">
    <source>
        <dbReference type="EMBL" id="KAK8866515.1"/>
    </source>
</evidence>
<dbReference type="Proteomes" id="UP001470230">
    <property type="component" value="Unassembled WGS sequence"/>
</dbReference>
<gene>
    <name evidence="3" type="ORF">M9Y10_009479</name>
</gene>
<feature type="compositionally biased region" description="Polar residues" evidence="2">
    <location>
        <begin position="63"/>
        <end position="78"/>
    </location>
</feature>
<feature type="coiled-coil region" evidence="1">
    <location>
        <begin position="1050"/>
        <end position="1112"/>
    </location>
</feature>
<accession>A0ABR2INL7</accession>
<keyword evidence="4" id="KW-1185">Reference proteome</keyword>
<sequence>MNIEEGKVLPSIKENCYVGQDINDIYVSLVNDEKESEYSYKINENWCLQLFSKDHKPIKRSAPPSSNDLSNQTKGSSNLTVSFTNLSQGINSNNNNFSNKQSPGVLPDTKNLFSQTNQPKGLGNSTSTTDQKATSNLFLNNTTDNKQSSGFSFDTKNMFSQTNQSKGFGISTSTTDNKQSPGFSFDTKNMFNQTNQSKGLGISTSTTDNKQSPGFSFDTKNMFNQTNQSKGLGISTSTTDNKQSSGFSFDTKNMFNQTNQPKGLGNSTSTTDQKATPNLFLNNTTDNKQSPGFSFDTKNMFNQTNQLKGLGISTSTTDNKQSPGFSFDTKNMFNQTNQSKGFGISTSTTDNKQSPGFSFDTKNMFNQTNQSKGLGISTSTTDNKQSPGFSFDTKNMFNQTNQSKGLGISTSTTDNKQSPGFSFDTKNMFNQTNQSKGVDNSTSTTDNKQSSGFSFDTKNMFNQTNQPKGLGNSTSTTDQKATPNLFLNNTTDNKQSPGFSFDTKNMFNQTNQSKGVDNSTSITDQTTTSNITVNKQSGLSFGPANQSTGITTNHFNHLFNNNKKEGTDTPNTSNLSNQLAKTAVNNNRTTFLNSNIQQSKKNTIKIIGKLESDGTILFNCDKTKFLIFVDGLIQIYELVHDSKSQNEDGIAGIKIICDIAEYLTPRKETSKGDTQNMEKQNNEIHIKSIKWSPYSPDVFALLTPREIKICQLDLSSKSTNQAPITIKNKYDLNLTKSDVINEFYAFTWGDSSNIWLKYSIMYSTNKKSSIFLMRPAIPSGFVLPFKDYIKMTSTLDSKLSSKFSNTFISAKGASRVFMHTPNHDLITEIPVKSIENEICALHWVNSYLDSYLILIDSKSIIYIVSIHEVDDFIKDFSNSSKLTFLSPKNLKFRDCQVLEKIDIYTEKTFINDSVLNFSVSNGIFLNTSRQIYRLFLKKRNLSNESVNDLNNCSINSKNKEIYSDENSVLKLFNLDEEDKNKIYKLALLAEFDDIKGACGNGLLTKEIGKLTTIGEYPYSVKKSKLENKDQLDEYLKLFDNTKLIRMFEIVNRETQRLQQIQETIEDEIDLYLDKQYEIEQANSELQQTANMGEQLQRRLQNLLQRKIDKLQENE</sequence>
<comment type="caution">
    <text evidence="3">The sequence shown here is derived from an EMBL/GenBank/DDBJ whole genome shotgun (WGS) entry which is preliminary data.</text>
</comment>
<feature type="region of interest" description="Disordered" evidence="2">
    <location>
        <begin position="340"/>
        <end position="529"/>
    </location>
</feature>
<protein>
    <recommendedName>
        <fullName evidence="5">Nucleoporin Nup159/Nup146 N-terminal domain-containing protein</fullName>
    </recommendedName>
</protein>
<feature type="region of interest" description="Disordered" evidence="2">
    <location>
        <begin position="90"/>
        <end position="131"/>
    </location>
</feature>
<name>A0ABR2INL7_9EUKA</name>
<reference evidence="3 4" key="1">
    <citation type="submission" date="2024-04" db="EMBL/GenBank/DDBJ databases">
        <title>Tritrichomonas musculus Genome.</title>
        <authorList>
            <person name="Alves-Ferreira E."/>
            <person name="Grigg M."/>
            <person name="Lorenzi H."/>
            <person name="Galac M."/>
        </authorList>
    </citation>
    <scope>NUCLEOTIDE SEQUENCE [LARGE SCALE GENOMIC DNA]</scope>
    <source>
        <strain evidence="3 4">EAF2021</strain>
    </source>
</reference>
<evidence type="ECO:0000256" key="2">
    <source>
        <dbReference type="SAM" id="MobiDB-lite"/>
    </source>
</evidence>
<keyword evidence="1" id="KW-0175">Coiled coil</keyword>
<feature type="region of interest" description="Disordered" evidence="2">
    <location>
        <begin position="58"/>
        <end position="78"/>
    </location>
</feature>
<evidence type="ECO:0008006" key="5">
    <source>
        <dbReference type="Google" id="ProtNLM"/>
    </source>
</evidence>
<dbReference type="EMBL" id="JAPFFF010000015">
    <property type="protein sequence ID" value="KAK8866515.1"/>
    <property type="molecule type" value="Genomic_DNA"/>
</dbReference>
<organism evidence="3 4">
    <name type="scientific">Tritrichomonas musculus</name>
    <dbReference type="NCBI Taxonomy" id="1915356"/>
    <lineage>
        <taxon>Eukaryota</taxon>
        <taxon>Metamonada</taxon>
        <taxon>Parabasalia</taxon>
        <taxon>Tritrichomonadida</taxon>
        <taxon>Tritrichomonadidae</taxon>
        <taxon>Tritrichomonas</taxon>
    </lineage>
</organism>
<evidence type="ECO:0000256" key="1">
    <source>
        <dbReference type="SAM" id="Coils"/>
    </source>
</evidence>